<dbReference type="AlphaFoldDB" id="A0A3A8ES31"/>
<dbReference type="OrthoDB" id="4868247at2"/>
<evidence type="ECO:0000313" key="3">
    <source>
        <dbReference type="Proteomes" id="UP000282388"/>
    </source>
</evidence>
<evidence type="ECO:0000313" key="2">
    <source>
        <dbReference type="EMBL" id="RKG32774.1"/>
    </source>
</evidence>
<gene>
    <name evidence="2" type="ORF">D7V32_04710</name>
</gene>
<keyword evidence="3" id="KW-1185">Reference proteome</keyword>
<keyword evidence="1" id="KW-0472">Membrane</keyword>
<protein>
    <submittedName>
        <fullName evidence="2">GDYXXLXY protein</fullName>
    </submittedName>
</protein>
<accession>A0A3A8ES31</accession>
<reference evidence="2 3" key="1">
    <citation type="submission" date="2018-09" db="EMBL/GenBank/DDBJ databases">
        <title>The draft genome of Acinetobacter spp. strains.</title>
        <authorList>
            <person name="Qin J."/>
            <person name="Feng Y."/>
            <person name="Zong Z."/>
        </authorList>
    </citation>
    <scope>NUCLEOTIDE SEQUENCE [LARGE SCALE GENOMIC DNA]</scope>
    <source>
        <strain evidence="2 3">WCHAc060012</strain>
    </source>
</reference>
<sequence length="189" mass="21459">MAEEIKFAGGEGMQKLVKRMPVLLVILSIGLFNLLILSNENTLQRGQSVFVSLQPVDPRSLLQGDYMALRYEMHIRGPIPDAKRSKAYVKLNELNIVSETRFHVADRADAKEWVPILLKHLPHSSSFYPVTTSYLFAEGLADCYSHAKFAEFKVIDTGQAILYRLTDTQLKSLNCETQQRWQDGNPAFK</sequence>
<keyword evidence="1" id="KW-0812">Transmembrane</keyword>
<dbReference type="EMBL" id="RAXV01000007">
    <property type="protein sequence ID" value="RKG32774.1"/>
    <property type="molecule type" value="Genomic_DNA"/>
</dbReference>
<proteinExistence type="predicted"/>
<name>A0A3A8ES31_9GAMM</name>
<evidence type="ECO:0000256" key="1">
    <source>
        <dbReference type="SAM" id="Phobius"/>
    </source>
</evidence>
<dbReference type="Pfam" id="PF14345">
    <property type="entry name" value="GDYXXLXY"/>
    <property type="match status" value="1"/>
</dbReference>
<feature type="transmembrane region" description="Helical" evidence="1">
    <location>
        <begin position="20"/>
        <end position="37"/>
    </location>
</feature>
<dbReference type="InterPro" id="IPR025833">
    <property type="entry name" value="GDYXXLXY"/>
</dbReference>
<comment type="caution">
    <text evidence="2">The sequence shown here is derived from an EMBL/GenBank/DDBJ whole genome shotgun (WGS) entry which is preliminary data.</text>
</comment>
<dbReference type="Proteomes" id="UP000282388">
    <property type="component" value="Unassembled WGS sequence"/>
</dbReference>
<organism evidence="2 3">
    <name type="scientific">Acinetobacter tianfuensis</name>
    <dbReference type="NCBI Taxonomy" id="2419603"/>
    <lineage>
        <taxon>Bacteria</taxon>
        <taxon>Pseudomonadati</taxon>
        <taxon>Pseudomonadota</taxon>
        <taxon>Gammaproteobacteria</taxon>
        <taxon>Moraxellales</taxon>
        <taxon>Moraxellaceae</taxon>
        <taxon>Acinetobacter</taxon>
    </lineage>
</organism>
<keyword evidence="1" id="KW-1133">Transmembrane helix</keyword>